<accession>A0ACC3SCP3</accession>
<dbReference type="EMBL" id="JAMKPW020000019">
    <property type="protein sequence ID" value="KAK8207992.1"/>
    <property type="molecule type" value="Genomic_DNA"/>
</dbReference>
<evidence type="ECO:0000313" key="1">
    <source>
        <dbReference type="EMBL" id="KAK8207992.1"/>
    </source>
</evidence>
<proteinExistence type="predicted"/>
<protein>
    <submittedName>
        <fullName evidence="1">Elongator subunit elp4</fullName>
    </submittedName>
</protein>
<reference evidence="1" key="1">
    <citation type="submission" date="2024-02" db="EMBL/GenBank/DDBJ databases">
        <title>Metagenome Assembled Genome of Zalaria obscura JY119.</title>
        <authorList>
            <person name="Vighnesh L."/>
            <person name="Jagadeeshwari U."/>
            <person name="Venkata Ramana C."/>
            <person name="Sasikala C."/>
        </authorList>
    </citation>
    <scope>NUCLEOTIDE SEQUENCE</scope>
    <source>
        <strain evidence="1">JY119</strain>
    </source>
</reference>
<dbReference type="Proteomes" id="UP001320706">
    <property type="component" value="Unassembled WGS sequence"/>
</dbReference>
<keyword evidence="2" id="KW-1185">Reference proteome</keyword>
<name>A0ACC3SCP3_9PEZI</name>
<evidence type="ECO:0000313" key="2">
    <source>
        <dbReference type="Proteomes" id="UP001320706"/>
    </source>
</evidence>
<comment type="caution">
    <text evidence="1">The sequence shown here is derived from an EMBL/GenBank/DDBJ whole genome shotgun (WGS) entry which is preliminary data.</text>
</comment>
<sequence length="487" mass="52676">MSDMVWYRGSFLGDSMWCPASEKLEDNEHQWQKNMGSSRKSPYPRYSRRWFEIGCNRCKCARFFSTGRHDEYLSSTMAFRKRNIGIGRTPTTSSEPLQGGDGDVPAVSESLRGTRPSPLTGQPTTSTGAYSLDSLLGGHAGLALGSSLFIEENGTTDFAGALLRYYAAEGIVHGHTVHIVGVGEQWVKELPGLVGASKEAEAMEGSSKKSAVDSEKMKIAWRYERLGQADADRASRVLPGRGPVSNASQGASAETDTTEQAFCHTFDLAKRLTLPADASINHIAISPNPSPSVSPLTAILQSLNQHLTTSPPNTVHRLLVPTITSPALYPPQTGNPEHFLQFFHSLRALLRQYPTRLTAMITLPLELYPRQSGLVRWAETLCDGVVELTPFPHLMDASNTSAESGGARGVEEHPQGMLKLHKLPVTTERGGGGGGSGVGDDLAFTLSRRKFVIKPFSLPPMEGDQEAQQGQAEGGALGKATKVDIEF</sequence>
<gene>
    <name evidence="1" type="primary">ELP4</name>
    <name evidence="1" type="ORF">M8818_004030</name>
</gene>
<organism evidence="1 2">
    <name type="scientific">Zalaria obscura</name>
    <dbReference type="NCBI Taxonomy" id="2024903"/>
    <lineage>
        <taxon>Eukaryota</taxon>
        <taxon>Fungi</taxon>
        <taxon>Dikarya</taxon>
        <taxon>Ascomycota</taxon>
        <taxon>Pezizomycotina</taxon>
        <taxon>Dothideomycetes</taxon>
        <taxon>Dothideomycetidae</taxon>
        <taxon>Dothideales</taxon>
        <taxon>Zalariaceae</taxon>
        <taxon>Zalaria</taxon>
    </lineage>
</organism>